<keyword evidence="3" id="KW-0472">Membrane</keyword>
<dbReference type="InterPro" id="IPR013783">
    <property type="entry name" value="Ig-like_fold"/>
</dbReference>
<organism evidence="5 6">
    <name type="scientific">Sulfolobus acidocaldarius (strain ATCC 33909 / DSM 639 / JCM 8929 / NBRC 15157 / NCIMB 11770)</name>
    <dbReference type="NCBI Taxonomy" id="330779"/>
    <lineage>
        <taxon>Archaea</taxon>
        <taxon>Thermoproteota</taxon>
        <taxon>Thermoprotei</taxon>
        <taxon>Sulfolobales</taxon>
        <taxon>Sulfolobaceae</taxon>
        <taxon>Sulfolobus</taxon>
    </lineage>
</organism>
<dbReference type="Proteomes" id="UP000001018">
    <property type="component" value="Chromosome"/>
</dbReference>
<dbReference type="PANTHER" id="PTHR24412">
    <property type="entry name" value="KELCH PROTEIN"/>
    <property type="match status" value="1"/>
</dbReference>
<evidence type="ECO:0000313" key="5">
    <source>
        <dbReference type="EMBL" id="AAY80633.1"/>
    </source>
</evidence>
<evidence type="ECO:0000313" key="6">
    <source>
        <dbReference type="Proteomes" id="UP000001018"/>
    </source>
</evidence>
<evidence type="ECO:0000256" key="1">
    <source>
        <dbReference type="ARBA" id="ARBA00022441"/>
    </source>
</evidence>
<dbReference type="PANTHER" id="PTHR24412:SF489">
    <property type="entry name" value="RING FINGER DOMAIN AND KELCH REPEAT-CONTAINING PROTEIN DDB_G0271372"/>
    <property type="match status" value="1"/>
</dbReference>
<dbReference type="InterPro" id="IPR003961">
    <property type="entry name" value="FN3_dom"/>
</dbReference>
<dbReference type="PATRIC" id="fig|330779.12.peg.1249"/>
<dbReference type="STRING" id="330779.Saci_1292"/>
<dbReference type="InterPro" id="IPR015915">
    <property type="entry name" value="Kelch-typ_b-propeller"/>
</dbReference>
<dbReference type="PROSITE" id="PS50853">
    <property type="entry name" value="FN3"/>
    <property type="match status" value="2"/>
</dbReference>
<keyword evidence="6" id="KW-1185">Reference proteome</keyword>
<evidence type="ECO:0000256" key="2">
    <source>
        <dbReference type="ARBA" id="ARBA00022737"/>
    </source>
</evidence>
<dbReference type="Pfam" id="PF00041">
    <property type="entry name" value="fn3"/>
    <property type="match status" value="2"/>
</dbReference>
<dbReference type="SUPFAM" id="SSF49265">
    <property type="entry name" value="Fibronectin type III"/>
    <property type="match status" value="1"/>
</dbReference>
<gene>
    <name evidence="5" type="ordered locus">Saci_1292</name>
</gene>
<accession>Q4J997</accession>
<dbReference type="SMR" id="Q4J997"/>
<keyword evidence="1" id="KW-0880">Kelch repeat</keyword>
<dbReference type="AlphaFoldDB" id="Q4J997"/>
<sequence>MRVLCSIRTLLLLLLVGLSFVTLTSGGLIFPTSTLPNLPIPLSQSTAVYYNGSIYVIGGLTSGALFVSSVYVFQNGKWIDGPPLPFHLAEAGGVVLNNNIYVVGGLNESGIFGGILVFNGNSWYTISTSMPVPVYGAVVFAYNNQIYVIGGMNTTGFTLSPPSRLIQVYSLNTNSWRIIGYAPEPMGYSGYYFNGNALYVVGGYIGYASGSNQVYMYFPSNNTWVSLPPLKTNVYANAVGYYGGILYGVGGYYYNSLGQFIPGAIYYMNTSWKLSDFNENIPTVYSAYVQVGNKLYIIGGLDASKGFVATSAFQEVSLILPPPKPVIRFAQAGNNSISLSWYDTNTSGYYIQWWSSIDNNKSTINVGNVSSYLFINLTNGVTYYFRIIPYNQAGNGTSSDIISLTPGAVPDSPSVKVIVGDRNATVIWSKPYNGGFPILGYYLTVKTDNSSYTINVGNVSKYTLTNLTPEVLYEVMVVAYNKLGNSSPGIVNFVALTTASISVSVYKKVNGVLISWNKTENTTYNLLISDKKGKIIVNITTTNTSYFAYIPYGIYNVTIRATNQVGTNSTSFPIVFYIPPFIPLVKFSIGNNSILNLKWNNVTGATFYLVYVNTTLIANVTTDSYSLNLTPGFHVIRVVAANPIYNSSPASLGILIQQHSVTSSITTINTIIDTVTTVMSGINIKTAVIIIAVVIVVLAIIAFLLRRGGGYGAAGI</sequence>
<dbReference type="Gene3D" id="2.60.40.10">
    <property type="entry name" value="Immunoglobulins"/>
    <property type="match status" value="2"/>
</dbReference>
<dbReference type="eggNOG" id="arCOG05978">
    <property type="taxonomic scope" value="Archaea"/>
</dbReference>
<dbReference type="EMBL" id="CP000077">
    <property type="protein sequence ID" value="AAY80633.1"/>
    <property type="molecule type" value="Genomic_DNA"/>
</dbReference>
<feature type="transmembrane region" description="Helical" evidence="3">
    <location>
        <begin position="687"/>
        <end position="705"/>
    </location>
</feature>
<dbReference type="KEGG" id="sai:Saci_1292"/>
<dbReference type="SMART" id="SM00060">
    <property type="entry name" value="FN3"/>
    <property type="match status" value="3"/>
</dbReference>
<feature type="domain" description="Fibronectin type-III" evidence="4">
    <location>
        <begin position="322"/>
        <end position="408"/>
    </location>
</feature>
<dbReference type="InterPro" id="IPR006652">
    <property type="entry name" value="Kelch_1"/>
</dbReference>
<dbReference type="SUPFAM" id="SSF117281">
    <property type="entry name" value="Kelch motif"/>
    <property type="match status" value="1"/>
</dbReference>
<evidence type="ECO:0000259" key="4">
    <source>
        <dbReference type="PROSITE" id="PS50853"/>
    </source>
</evidence>
<proteinExistence type="predicted"/>
<dbReference type="SMART" id="SM00612">
    <property type="entry name" value="Kelch"/>
    <property type="match status" value="4"/>
</dbReference>
<dbReference type="InterPro" id="IPR036116">
    <property type="entry name" value="FN3_sf"/>
</dbReference>
<keyword evidence="3" id="KW-1133">Transmembrane helix</keyword>
<keyword evidence="3" id="KW-0812">Transmembrane</keyword>
<dbReference type="HOGENOM" id="CLU_385724_0_0_2"/>
<name>Q4J997_SULAC</name>
<protein>
    <submittedName>
        <fullName evidence="5">Conserved membrane protein</fullName>
    </submittedName>
</protein>
<dbReference type="CDD" id="cd00063">
    <property type="entry name" value="FN3"/>
    <property type="match status" value="2"/>
</dbReference>
<dbReference type="Gene3D" id="2.120.10.80">
    <property type="entry name" value="Kelch-type beta propeller"/>
    <property type="match status" value="2"/>
</dbReference>
<keyword evidence="2" id="KW-0677">Repeat</keyword>
<dbReference type="Pfam" id="PF24681">
    <property type="entry name" value="Kelch_KLHDC2_KLHL20_DRC7"/>
    <property type="match status" value="1"/>
</dbReference>
<reference evidence="5 6" key="1">
    <citation type="journal article" date="2005" name="J. Bacteriol.">
        <title>The genome of Sulfolobus acidocaldarius, a model organism of the Crenarchaeota.</title>
        <authorList>
            <person name="Chen L."/>
            <person name="Brugger K."/>
            <person name="Skovgaard M."/>
            <person name="Redder P."/>
            <person name="She Q."/>
            <person name="Torarinsson E."/>
            <person name="Greve B."/>
            <person name="Awayez M."/>
            <person name="Zibat A."/>
            <person name="Klenk H.-P."/>
            <person name="Garrett R.A."/>
        </authorList>
    </citation>
    <scope>NUCLEOTIDE SEQUENCE [LARGE SCALE GENOMIC DNA]</scope>
    <source>
        <strain evidence="6">ATCC 33909 / DSM 639 / JCM 8929 / NBRC 15157 / NCIMB 11770</strain>
    </source>
</reference>
<feature type="domain" description="Fibronectin type-III" evidence="4">
    <location>
        <begin position="409"/>
        <end position="500"/>
    </location>
</feature>
<evidence type="ECO:0000256" key="3">
    <source>
        <dbReference type="SAM" id="Phobius"/>
    </source>
</evidence>